<dbReference type="PIRSF" id="PIRSF018001">
    <property type="entry name" value="Aspartoacylase"/>
    <property type="match status" value="1"/>
</dbReference>
<protein>
    <submittedName>
        <fullName evidence="8">Aspartoacylase</fullName>
        <ecNumber evidence="8">3.5.1.15</ecNumber>
    </submittedName>
</protein>
<comment type="cofactor">
    <cofactor evidence="1">
        <name>Zn(2+)</name>
        <dbReference type="ChEBI" id="CHEBI:29105"/>
    </cofactor>
</comment>
<evidence type="ECO:0000256" key="2">
    <source>
        <dbReference type="ARBA" id="ARBA00006173"/>
    </source>
</evidence>
<dbReference type="PANTHER" id="PTHR15162:SF7">
    <property type="entry name" value="SUCCINYLGLUTAMATE DESUCCINYLASE"/>
    <property type="match status" value="1"/>
</dbReference>
<sequence>MIKNVMFVAGTHGNETSGIQLIRNWQRNGCPYKYSTFELSTMLANEEAIVRNVRFVDEDLNRQFSLPKLANPELTLESQLAIDINARIGPKGESQYDLVVDIHNTTSHMGATLILPSSAPFYVSMARFVKQVLPEANILVEDEIPYEEHPYLCTLGKYGVMIEVGGQPQSVLREDVYQLTTLLAGTLVAFCESYNSNELSELAPCQAYRFIENIHFPLDSDGQRIAMIHHQLQDKDFVPLLPGQPIFKCFDGTEKVWEGNTEVYPHFINEAAYSKQHVAFATADSCLL</sequence>
<accession>A0ABT3P2T1</accession>
<dbReference type="Gene3D" id="2.20.25.160">
    <property type="match status" value="1"/>
</dbReference>
<dbReference type="Pfam" id="PF24827">
    <property type="entry name" value="AstE_AspA_cat"/>
    <property type="match status" value="1"/>
</dbReference>
<dbReference type="Pfam" id="PF04952">
    <property type="entry name" value="AstE_AspA_hybrid"/>
    <property type="match status" value="1"/>
</dbReference>
<comment type="similarity">
    <text evidence="2">Belongs to the AspA/AstE family. Aspartoacylase subfamily.</text>
</comment>
<keyword evidence="9" id="KW-1185">Reference proteome</keyword>
<evidence type="ECO:0000256" key="3">
    <source>
        <dbReference type="ARBA" id="ARBA00022723"/>
    </source>
</evidence>
<evidence type="ECO:0000313" key="9">
    <source>
        <dbReference type="Proteomes" id="UP001142810"/>
    </source>
</evidence>
<proteinExistence type="inferred from homology"/>
<dbReference type="EMBL" id="JAPFRD010000002">
    <property type="protein sequence ID" value="MCW8107076.1"/>
    <property type="molecule type" value="Genomic_DNA"/>
</dbReference>
<feature type="domain" description="Succinylglutamate desuccinylase/Aspartoacylase catalytic" evidence="7">
    <location>
        <begin position="3"/>
        <end position="180"/>
    </location>
</feature>
<gene>
    <name evidence="8" type="ORF">OPS25_00980</name>
</gene>
<comment type="caution">
    <text evidence="8">The sequence shown here is derived from an EMBL/GenBank/DDBJ whole genome shotgun (WGS) entry which is preliminary data.</text>
</comment>
<organism evidence="8 9">
    <name type="scientific">Alteromonas aquimaris</name>
    <dbReference type="NCBI Taxonomy" id="2998417"/>
    <lineage>
        <taxon>Bacteria</taxon>
        <taxon>Pseudomonadati</taxon>
        <taxon>Pseudomonadota</taxon>
        <taxon>Gammaproteobacteria</taxon>
        <taxon>Alteromonadales</taxon>
        <taxon>Alteromonadaceae</taxon>
        <taxon>Alteromonas/Salinimonas group</taxon>
        <taxon>Alteromonas</taxon>
    </lineage>
</organism>
<dbReference type="Gene3D" id="3.40.630.10">
    <property type="entry name" value="Zn peptidases"/>
    <property type="match status" value="1"/>
</dbReference>
<feature type="domain" description="AstE/AspA barrel-sandwich hybrid" evidence="6">
    <location>
        <begin position="204"/>
        <end position="283"/>
    </location>
</feature>
<keyword evidence="3" id="KW-0479">Metal-binding</keyword>
<dbReference type="SUPFAM" id="SSF53187">
    <property type="entry name" value="Zn-dependent exopeptidases"/>
    <property type="match status" value="1"/>
</dbReference>
<dbReference type="PANTHER" id="PTHR15162">
    <property type="entry name" value="ASPARTOACYLASE"/>
    <property type="match status" value="1"/>
</dbReference>
<dbReference type="InterPro" id="IPR055438">
    <property type="entry name" value="AstE_AspA_cat"/>
</dbReference>
<reference evidence="8" key="1">
    <citation type="submission" date="2022-11" db="EMBL/GenBank/DDBJ databases">
        <title>Alteromonas sp. nov., isolated from sea water of the Qingdao.</title>
        <authorList>
            <person name="Wang Q."/>
        </authorList>
    </citation>
    <scope>NUCLEOTIDE SEQUENCE</scope>
    <source>
        <strain evidence="8">ASW11-7</strain>
    </source>
</reference>
<evidence type="ECO:0000256" key="4">
    <source>
        <dbReference type="ARBA" id="ARBA00022801"/>
    </source>
</evidence>
<evidence type="ECO:0000256" key="1">
    <source>
        <dbReference type="ARBA" id="ARBA00001947"/>
    </source>
</evidence>
<dbReference type="GO" id="GO:0019807">
    <property type="term" value="F:aspartoacylase activity"/>
    <property type="evidence" value="ECO:0007669"/>
    <property type="project" value="UniProtKB-EC"/>
</dbReference>
<evidence type="ECO:0000259" key="7">
    <source>
        <dbReference type="Pfam" id="PF24827"/>
    </source>
</evidence>
<dbReference type="EC" id="3.5.1.15" evidence="8"/>
<dbReference type="Proteomes" id="UP001142810">
    <property type="component" value="Unassembled WGS sequence"/>
</dbReference>
<dbReference type="InterPro" id="IPR050178">
    <property type="entry name" value="AspA/AstE_fam"/>
</dbReference>
<evidence type="ECO:0000313" key="8">
    <source>
        <dbReference type="EMBL" id="MCW8107076.1"/>
    </source>
</evidence>
<keyword evidence="5" id="KW-0862">Zinc</keyword>
<evidence type="ECO:0000256" key="5">
    <source>
        <dbReference type="ARBA" id="ARBA00022833"/>
    </source>
</evidence>
<dbReference type="InterPro" id="IPR007036">
    <property type="entry name" value="Aste_AspA_hybrid_dom"/>
</dbReference>
<keyword evidence="4 8" id="KW-0378">Hydrolase</keyword>
<dbReference type="InterPro" id="IPR016708">
    <property type="entry name" value="Aspartoacylase"/>
</dbReference>
<dbReference type="NCBIfam" id="NF002601">
    <property type="entry name" value="PRK02259.1"/>
    <property type="match status" value="1"/>
</dbReference>
<dbReference type="RefSeq" id="WP_265615777.1">
    <property type="nucleotide sequence ID" value="NZ_JAPFRD010000002.1"/>
</dbReference>
<evidence type="ECO:0000259" key="6">
    <source>
        <dbReference type="Pfam" id="PF04952"/>
    </source>
</evidence>
<name>A0ABT3P2T1_9ALTE</name>